<dbReference type="Proteomes" id="UP000830671">
    <property type="component" value="Chromosome 4"/>
</dbReference>
<dbReference type="AlphaFoldDB" id="A0A9Q8WIE9"/>
<dbReference type="EMBL" id="CP019476">
    <property type="protein sequence ID" value="UQC83765.1"/>
    <property type="molecule type" value="Genomic_DNA"/>
</dbReference>
<protein>
    <submittedName>
        <fullName evidence="2">Uncharacterized protein</fullName>
    </submittedName>
</protein>
<feature type="compositionally biased region" description="Low complexity" evidence="1">
    <location>
        <begin position="101"/>
        <end position="114"/>
    </location>
</feature>
<keyword evidence="3" id="KW-1185">Reference proteome</keyword>
<evidence type="ECO:0000313" key="3">
    <source>
        <dbReference type="Proteomes" id="UP000830671"/>
    </source>
</evidence>
<feature type="compositionally biased region" description="Polar residues" evidence="1">
    <location>
        <begin position="342"/>
        <end position="353"/>
    </location>
</feature>
<dbReference type="GeneID" id="73343250"/>
<dbReference type="KEGG" id="clup:CLUP02_09261"/>
<evidence type="ECO:0000313" key="2">
    <source>
        <dbReference type="EMBL" id="UQC83765.1"/>
    </source>
</evidence>
<sequence length="474" mass="51406">MTTGLYHKSQVKVYQGADSSVKLKPEMPATARSRPCALSFTDDTINLSAILLPIPASAPSLRPSSQRLVPATHTPSIHPSLALSSHGTMRWMLPSRPRPDSWSPGISGQSPSSSMHRSCPDCCKGLLGVSIKQPLGPGRSTIFPRIAQSVAWTVNCAPFYGFVLFCQTHQSATESVSRAMAQAMALSPVCVKLYCRITLAVSSAVSPNDLIILRGDFCWPPLHITICAASVILPANKTWHPGTALTMSEMKLQNLPAAHYSNIMLPFRGRGAEAETDTDPSLIISYGQSLDDGEGGKKLSMPCFPRDASSARESACPYRRRSSGAATAEEETVHSPERYMTSDGSGTLMPSLTPRTADHKKYVVKRWHKSTVASESSPAALDVSPRVGSIFQRPKFETVFSRKPICPPLRQTGAVISSIDRDGSRLLGDQSPTNSGGQCPTRRWASSPMIARKFPPLHMGELHLLFSNFSQMEM</sequence>
<accession>A0A9Q8WIE9</accession>
<evidence type="ECO:0000256" key="1">
    <source>
        <dbReference type="SAM" id="MobiDB-lite"/>
    </source>
</evidence>
<name>A0A9Q8WIE9_9PEZI</name>
<gene>
    <name evidence="2" type="ORF">CLUP02_09261</name>
</gene>
<proteinExistence type="predicted"/>
<reference evidence="2" key="1">
    <citation type="journal article" date="2021" name="Mol. Plant Microbe Interact.">
        <title>Complete Genome Sequence of the Plant-Pathogenic Fungus Colletotrichum lupini.</title>
        <authorList>
            <person name="Baroncelli R."/>
            <person name="Pensec F."/>
            <person name="Da Lio D."/>
            <person name="Boufleur T."/>
            <person name="Vicente I."/>
            <person name="Sarrocco S."/>
            <person name="Picot A."/>
            <person name="Baraldi E."/>
            <person name="Sukno S."/>
            <person name="Thon M."/>
            <person name="Le Floch G."/>
        </authorList>
    </citation>
    <scope>NUCLEOTIDE SEQUENCE</scope>
    <source>
        <strain evidence="2">IMI 504893</strain>
    </source>
</reference>
<feature type="region of interest" description="Disordered" evidence="1">
    <location>
        <begin position="314"/>
        <end position="353"/>
    </location>
</feature>
<feature type="region of interest" description="Disordered" evidence="1">
    <location>
        <begin position="424"/>
        <end position="443"/>
    </location>
</feature>
<dbReference type="RefSeq" id="XP_049145384.1">
    <property type="nucleotide sequence ID" value="XM_049288240.1"/>
</dbReference>
<organism evidence="2 3">
    <name type="scientific">Colletotrichum lupini</name>
    <dbReference type="NCBI Taxonomy" id="145971"/>
    <lineage>
        <taxon>Eukaryota</taxon>
        <taxon>Fungi</taxon>
        <taxon>Dikarya</taxon>
        <taxon>Ascomycota</taxon>
        <taxon>Pezizomycotina</taxon>
        <taxon>Sordariomycetes</taxon>
        <taxon>Hypocreomycetidae</taxon>
        <taxon>Glomerellales</taxon>
        <taxon>Glomerellaceae</taxon>
        <taxon>Colletotrichum</taxon>
        <taxon>Colletotrichum acutatum species complex</taxon>
    </lineage>
</organism>
<feature type="region of interest" description="Disordered" evidence="1">
    <location>
        <begin position="94"/>
        <end position="116"/>
    </location>
</feature>